<dbReference type="GO" id="GO:0003677">
    <property type="term" value="F:DNA binding"/>
    <property type="evidence" value="ECO:0007669"/>
    <property type="project" value="UniProtKB-KW"/>
</dbReference>
<dbReference type="InterPro" id="IPR011711">
    <property type="entry name" value="GntR_C"/>
</dbReference>
<evidence type="ECO:0000313" key="6">
    <source>
        <dbReference type="Proteomes" id="UP000050417"/>
    </source>
</evidence>
<sequence length="234" mass="25860">MAINATQKDRKSLSLQAYERLRADILTCSILPGEQIAQASLAEKYQLGTTPVREALQRLAQEGLVRAIPRFGYEVSPITLADVEEMYELRAVIEPDAARLAAQRATRQQLDAILASADFSYTYGDHPSYTRFLGLNTAFHSTIASASGNRRLAELVASVLDELLRVFHLGLDLKDSADEMRSQHLELAEACAARDAQRAAELALAEIESSRARVMAALQQQFSTRGELSPVERR</sequence>
<evidence type="ECO:0000313" key="5">
    <source>
        <dbReference type="EMBL" id="KPL76581.1"/>
    </source>
</evidence>
<dbReference type="InterPro" id="IPR036390">
    <property type="entry name" value="WH_DNA-bd_sf"/>
</dbReference>
<evidence type="ECO:0000256" key="2">
    <source>
        <dbReference type="ARBA" id="ARBA00023125"/>
    </source>
</evidence>
<dbReference type="Proteomes" id="UP000050417">
    <property type="component" value="Unassembled WGS sequence"/>
</dbReference>
<dbReference type="SUPFAM" id="SSF48008">
    <property type="entry name" value="GntR ligand-binding domain-like"/>
    <property type="match status" value="1"/>
</dbReference>
<comment type="caution">
    <text evidence="5">The sequence shown here is derived from an EMBL/GenBank/DDBJ whole genome shotgun (WGS) entry which is preliminary data.</text>
</comment>
<dbReference type="InterPro" id="IPR036388">
    <property type="entry name" value="WH-like_DNA-bd_sf"/>
</dbReference>
<dbReference type="Pfam" id="PF07729">
    <property type="entry name" value="FCD"/>
    <property type="match status" value="1"/>
</dbReference>
<dbReference type="GO" id="GO:0003700">
    <property type="term" value="F:DNA-binding transcription factor activity"/>
    <property type="evidence" value="ECO:0007669"/>
    <property type="project" value="InterPro"/>
</dbReference>
<keyword evidence="6" id="KW-1185">Reference proteome</keyword>
<evidence type="ECO:0000256" key="3">
    <source>
        <dbReference type="ARBA" id="ARBA00023163"/>
    </source>
</evidence>
<dbReference type="PANTHER" id="PTHR43537:SF45">
    <property type="entry name" value="GNTR FAMILY REGULATORY PROTEIN"/>
    <property type="match status" value="1"/>
</dbReference>
<accession>A0A0P6XMY0</accession>
<dbReference type="SMART" id="SM00895">
    <property type="entry name" value="FCD"/>
    <property type="match status" value="1"/>
</dbReference>
<dbReference type="EMBL" id="LGCL01000025">
    <property type="protein sequence ID" value="KPL76581.1"/>
    <property type="molecule type" value="Genomic_DNA"/>
</dbReference>
<dbReference type="Gene3D" id="1.20.120.530">
    <property type="entry name" value="GntR ligand-binding domain-like"/>
    <property type="match status" value="1"/>
</dbReference>
<dbReference type="SMART" id="SM00345">
    <property type="entry name" value="HTH_GNTR"/>
    <property type="match status" value="1"/>
</dbReference>
<keyword evidence="2" id="KW-0238">DNA-binding</keyword>
<dbReference type="InterPro" id="IPR000524">
    <property type="entry name" value="Tscrpt_reg_HTH_GntR"/>
</dbReference>
<dbReference type="InterPro" id="IPR008920">
    <property type="entry name" value="TF_FadR/GntR_C"/>
</dbReference>
<dbReference type="Gene3D" id="1.10.10.10">
    <property type="entry name" value="Winged helix-like DNA-binding domain superfamily/Winged helix DNA-binding domain"/>
    <property type="match status" value="1"/>
</dbReference>
<dbReference type="SUPFAM" id="SSF46785">
    <property type="entry name" value="Winged helix' DNA-binding domain"/>
    <property type="match status" value="1"/>
</dbReference>
<reference evidence="5 6" key="1">
    <citation type="submission" date="2015-07" db="EMBL/GenBank/DDBJ databases">
        <title>Genome sequence of Ornatilinea apprima DSM 23815.</title>
        <authorList>
            <person name="Hemp J."/>
            <person name="Ward L.M."/>
            <person name="Pace L.A."/>
            <person name="Fischer W.W."/>
        </authorList>
    </citation>
    <scope>NUCLEOTIDE SEQUENCE [LARGE SCALE GENOMIC DNA]</scope>
    <source>
        <strain evidence="5 6">P3M-1</strain>
    </source>
</reference>
<dbReference type="Pfam" id="PF00392">
    <property type="entry name" value="GntR"/>
    <property type="match status" value="1"/>
</dbReference>
<protein>
    <recommendedName>
        <fullName evidence="4">HTH gntR-type domain-containing protein</fullName>
    </recommendedName>
</protein>
<dbReference type="AlphaFoldDB" id="A0A0P6XMY0"/>
<proteinExistence type="predicted"/>
<evidence type="ECO:0000256" key="1">
    <source>
        <dbReference type="ARBA" id="ARBA00023015"/>
    </source>
</evidence>
<keyword evidence="3" id="KW-0804">Transcription</keyword>
<dbReference type="CDD" id="cd07377">
    <property type="entry name" value="WHTH_GntR"/>
    <property type="match status" value="1"/>
</dbReference>
<feature type="domain" description="HTH gntR-type" evidence="4">
    <location>
        <begin position="11"/>
        <end position="78"/>
    </location>
</feature>
<evidence type="ECO:0000259" key="4">
    <source>
        <dbReference type="PROSITE" id="PS50949"/>
    </source>
</evidence>
<dbReference type="PANTHER" id="PTHR43537">
    <property type="entry name" value="TRANSCRIPTIONAL REGULATOR, GNTR FAMILY"/>
    <property type="match status" value="1"/>
</dbReference>
<name>A0A0P6XMY0_9CHLR</name>
<organism evidence="5 6">
    <name type="scientific">Ornatilinea apprima</name>
    <dbReference type="NCBI Taxonomy" id="1134406"/>
    <lineage>
        <taxon>Bacteria</taxon>
        <taxon>Bacillati</taxon>
        <taxon>Chloroflexota</taxon>
        <taxon>Anaerolineae</taxon>
        <taxon>Anaerolineales</taxon>
        <taxon>Anaerolineaceae</taxon>
        <taxon>Ornatilinea</taxon>
    </lineage>
</organism>
<gene>
    <name evidence="5" type="ORF">ADN00_11000</name>
</gene>
<dbReference type="PROSITE" id="PS50949">
    <property type="entry name" value="HTH_GNTR"/>
    <property type="match status" value="1"/>
</dbReference>
<keyword evidence="1" id="KW-0805">Transcription regulation</keyword>
<dbReference type="STRING" id="1134406.ADN00_11000"/>